<dbReference type="RefSeq" id="WP_343761268.1">
    <property type="nucleotide sequence ID" value="NZ_BAAACG010000009.1"/>
</dbReference>
<proteinExistence type="inferred from homology"/>
<sequence>MNILKDKKNKGLILALAAAVFWGYMGIPSKHLQNLGITPFSVAFYRTSVAAVLFALYAIKKDFKSLKVNIKSLLFFMFYGIVAIAGSFIGYNVSINYVPIALGTMLMFTCPFWVVILSFFLFKEKFTIKKIISMILTLIGCFMVCKIYKFGSMSINIKGIIFGLGSGFAFSMQTILAKVAAKKYNQRVFLFYSFLFASLFLIPFINLKSTIAIVVNSSNSIFIIKNILILGIVNTFIANGSYITSVKYIKASTASIISTLELVIASIFAYFIFNESLDIVQLLGMISVVTAIVLLQLNKENVLKIFKNIHSRYNKTLSKNNFN</sequence>
<evidence type="ECO:0000313" key="10">
    <source>
        <dbReference type="Proteomes" id="UP001501510"/>
    </source>
</evidence>
<keyword evidence="3" id="KW-1003">Cell membrane</keyword>
<feature type="transmembrane region" description="Helical" evidence="7">
    <location>
        <begin position="221"/>
        <end position="242"/>
    </location>
</feature>
<dbReference type="InterPro" id="IPR050638">
    <property type="entry name" value="AA-Vitamin_Transporters"/>
</dbReference>
<dbReference type="Pfam" id="PF00892">
    <property type="entry name" value="EamA"/>
    <property type="match status" value="2"/>
</dbReference>
<keyword evidence="5 7" id="KW-1133">Transmembrane helix</keyword>
<keyword evidence="4 7" id="KW-0812">Transmembrane</keyword>
<evidence type="ECO:0000256" key="3">
    <source>
        <dbReference type="ARBA" id="ARBA00022475"/>
    </source>
</evidence>
<evidence type="ECO:0000256" key="5">
    <source>
        <dbReference type="ARBA" id="ARBA00022989"/>
    </source>
</evidence>
<feature type="transmembrane region" description="Helical" evidence="7">
    <location>
        <begin position="12"/>
        <end position="31"/>
    </location>
</feature>
<name>A0ABP3UPY6_9CLOT</name>
<dbReference type="PANTHER" id="PTHR32322">
    <property type="entry name" value="INNER MEMBRANE TRANSPORTER"/>
    <property type="match status" value="1"/>
</dbReference>
<evidence type="ECO:0000256" key="2">
    <source>
        <dbReference type="ARBA" id="ARBA00007362"/>
    </source>
</evidence>
<feature type="transmembrane region" description="Helical" evidence="7">
    <location>
        <begin position="279"/>
        <end position="297"/>
    </location>
</feature>
<evidence type="ECO:0000256" key="7">
    <source>
        <dbReference type="SAM" id="Phobius"/>
    </source>
</evidence>
<keyword evidence="10" id="KW-1185">Reference proteome</keyword>
<feature type="domain" description="EamA" evidence="8">
    <location>
        <begin position="10"/>
        <end position="144"/>
    </location>
</feature>
<keyword evidence="6 7" id="KW-0472">Membrane</keyword>
<comment type="similarity">
    <text evidence="2">Belongs to the EamA transporter family.</text>
</comment>
<comment type="caution">
    <text evidence="9">The sequence shown here is derived from an EMBL/GenBank/DDBJ whole genome shotgun (WGS) entry which is preliminary data.</text>
</comment>
<evidence type="ECO:0000259" key="8">
    <source>
        <dbReference type="Pfam" id="PF00892"/>
    </source>
</evidence>
<dbReference type="Proteomes" id="UP001501510">
    <property type="component" value="Unassembled WGS sequence"/>
</dbReference>
<accession>A0ABP3UPY6</accession>
<feature type="transmembrane region" description="Helical" evidence="7">
    <location>
        <begin position="43"/>
        <end position="60"/>
    </location>
</feature>
<comment type="subcellular location">
    <subcellularLocation>
        <location evidence="1">Cell membrane</location>
        <topology evidence="1">Multi-pass membrane protein</topology>
    </subcellularLocation>
</comment>
<feature type="transmembrane region" description="Helical" evidence="7">
    <location>
        <begin position="189"/>
        <end position="215"/>
    </location>
</feature>
<reference evidence="10" key="1">
    <citation type="journal article" date="2019" name="Int. J. Syst. Evol. Microbiol.">
        <title>The Global Catalogue of Microorganisms (GCM) 10K type strain sequencing project: providing services to taxonomists for standard genome sequencing and annotation.</title>
        <authorList>
            <consortium name="The Broad Institute Genomics Platform"/>
            <consortium name="The Broad Institute Genome Sequencing Center for Infectious Disease"/>
            <person name="Wu L."/>
            <person name="Ma J."/>
        </authorList>
    </citation>
    <scope>NUCLEOTIDE SEQUENCE [LARGE SCALE GENOMIC DNA]</scope>
    <source>
        <strain evidence="10">JCM 1407</strain>
    </source>
</reference>
<gene>
    <name evidence="9" type="ORF">GCM10008906_19840</name>
</gene>
<dbReference type="EMBL" id="BAAACG010000009">
    <property type="protein sequence ID" value="GAA0740175.1"/>
    <property type="molecule type" value="Genomic_DNA"/>
</dbReference>
<feature type="transmembrane region" description="Helical" evidence="7">
    <location>
        <begin position="72"/>
        <end position="91"/>
    </location>
</feature>
<evidence type="ECO:0000256" key="4">
    <source>
        <dbReference type="ARBA" id="ARBA00022692"/>
    </source>
</evidence>
<evidence type="ECO:0000256" key="6">
    <source>
        <dbReference type="ARBA" id="ARBA00023136"/>
    </source>
</evidence>
<protein>
    <submittedName>
        <fullName evidence="9">DMT family transporter</fullName>
    </submittedName>
</protein>
<dbReference type="PANTHER" id="PTHR32322:SF18">
    <property type="entry name" value="S-ADENOSYLMETHIONINE_S-ADENOSYLHOMOCYSTEINE TRANSPORTER"/>
    <property type="match status" value="1"/>
</dbReference>
<feature type="transmembrane region" description="Helical" evidence="7">
    <location>
        <begin position="254"/>
        <end position="273"/>
    </location>
</feature>
<dbReference type="Gene3D" id="1.10.3730.20">
    <property type="match status" value="2"/>
</dbReference>
<dbReference type="InterPro" id="IPR037185">
    <property type="entry name" value="EmrE-like"/>
</dbReference>
<organism evidence="9 10">
    <name type="scientific">Clostridium oceanicum</name>
    <dbReference type="NCBI Taxonomy" id="1543"/>
    <lineage>
        <taxon>Bacteria</taxon>
        <taxon>Bacillati</taxon>
        <taxon>Bacillota</taxon>
        <taxon>Clostridia</taxon>
        <taxon>Eubacteriales</taxon>
        <taxon>Clostridiaceae</taxon>
        <taxon>Clostridium</taxon>
    </lineage>
</organism>
<feature type="transmembrane region" description="Helical" evidence="7">
    <location>
        <begin position="131"/>
        <end position="151"/>
    </location>
</feature>
<evidence type="ECO:0000256" key="1">
    <source>
        <dbReference type="ARBA" id="ARBA00004651"/>
    </source>
</evidence>
<feature type="transmembrane region" description="Helical" evidence="7">
    <location>
        <begin position="97"/>
        <end position="122"/>
    </location>
</feature>
<feature type="transmembrane region" description="Helical" evidence="7">
    <location>
        <begin position="157"/>
        <end position="177"/>
    </location>
</feature>
<feature type="domain" description="EamA" evidence="8">
    <location>
        <begin position="158"/>
        <end position="295"/>
    </location>
</feature>
<dbReference type="SUPFAM" id="SSF103481">
    <property type="entry name" value="Multidrug resistance efflux transporter EmrE"/>
    <property type="match status" value="2"/>
</dbReference>
<dbReference type="InterPro" id="IPR000620">
    <property type="entry name" value="EamA_dom"/>
</dbReference>
<evidence type="ECO:0000313" key="9">
    <source>
        <dbReference type="EMBL" id="GAA0740175.1"/>
    </source>
</evidence>